<sequence>MKLTVYFDEQSQFWVGVVEEQIGEKLKAAKTIFGTEPKDQEVWDFVQYQMLELIEQTNTLIAVKTKKKKKTNPKRLARQAAKELKQRGVTTFAQEALKLALEERKQERKEKSKELKRALTERKWQRKVEKRKAKHRGH</sequence>
<dbReference type="OrthoDB" id="4570726at2"/>
<organism evidence="2 3">
    <name type="scientific">Thermoflavimicrobium dichotomicum</name>
    <dbReference type="NCBI Taxonomy" id="46223"/>
    <lineage>
        <taxon>Bacteria</taxon>
        <taxon>Bacillati</taxon>
        <taxon>Bacillota</taxon>
        <taxon>Bacilli</taxon>
        <taxon>Bacillales</taxon>
        <taxon>Thermoactinomycetaceae</taxon>
        <taxon>Thermoflavimicrobium</taxon>
    </lineage>
</organism>
<protein>
    <recommendedName>
        <fullName evidence="4">DUF2992 family protein</fullName>
    </recommendedName>
</protein>
<evidence type="ECO:0008006" key="4">
    <source>
        <dbReference type="Google" id="ProtNLM"/>
    </source>
</evidence>
<dbReference type="STRING" id="46223.SAMN05421852_10123"/>
<feature type="compositionally biased region" description="Basic residues" evidence="1">
    <location>
        <begin position="128"/>
        <end position="138"/>
    </location>
</feature>
<gene>
    <name evidence="2" type="ORF">SAMN05421852_10123</name>
</gene>
<evidence type="ECO:0000313" key="2">
    <source>
        <dbReference type="EMBL" id="SFI57996.1"/>
    </source>
</evidence>
<dbReference type="PIRSF" id="PIRSF021328">
    <property type="entry name" value="UCP021328"/>
    <property type="match status" value="1"/>
</dbReference>
<dbReference type="EMBL" id="FORR01000001">
    <property type="protein sequence ID" value="SFI57996.1"/>
    <property type="molecule type" value="Genomic_DNA"/>
</dbReference>
<accession>A0A1I3JCW9</accession>
<dbReference type="RefSeq" id="WP_093226935.1">
    <property type="nucleotide sequence ID" value="NZ_FORR01000001.1"/>
</dbReference>
<proteinExistence type="predicted"/>
<dbReference type="Proteomes" id="UP000199545">
    <property type="component" value="Unassembled WGS sequence"/>
</dbReference>
<keyword evidence="3" id="KW-1185">Reference proteome</keyword>
<dbReference type="InterPro" id="IPR016787">
    <property type="entry name" value="UCP021328"/>
</dbReference>
<feature type="region of interest" description="Disordered" evidence="1">
    <location>
        <begin position="104"/>
        <end position="138"/>
    </location>
</feature>
<evidence type="ECO:0000313" key="3">
    <source>
        <dbReference type="Proteomes" id="UP000199545"/>
    </source>
</evidence>
<name>A0A1I3JCW9_9BACL</name>
<dbReference type="Pfam" id="PF11208">
    <property type="entry name" value="DUF2992"/>
    <property type="match status" value="1"/>
</dbReference>
<evidence type="ECO:0000256" key="1">
    <source>
        <dbReference type="SAM" id="MobiDB-lite"/>
    </source>
</evidence>
<feature type="compositionally biased region" description="Basic and acidic residues" evidence="1">
    <location>
        <begin position="104"/>
        <end position="127"/>
    </location>
</feature>
<dbReference type="AlphaFoldDB" id="A0A1I3JCW9"/>
<reference evidence="2 3" key="1">
    <citation type="submission" date="2016-10" db="EMBL/GenBank/DDBJ databases">
        <authorList>
            <person name="de Groot N.N."/>
        </authorList>
    </citation>
    <scope>NUCLEOTIDE SEQUENCE [LARGE SCALE GENOMIC DNA]</scope>
    <source>
        <strain evidence="2 3">DSM 44778</strain>
    </source>
</reference>